<gene>
    <name evidence="1" type="ORF">M9Y10_033830</name>
</gene>
<name>A0ABR2KE87_9EUKA</name>
<comment type="caution">
    <text evidence="1">The sequence shown here is derived from an EMBL/GenBank/DDBJ whole genome shotgun (WGS) entry which is preliminary data.</text>
</comment>
<proteinExistence type="predicted"/>
<evidence type="ECO:0000313" key="1">
    <source>
        <dbReference type="EMBL" id="KAK8889086.1"/>
    </source>
</evidence>
<dbReference type="Proteomes" id="UP001470230">
    <property type="component" value="Unassembled WGS sequence"/>
</dbReference>
<protein>
    <submittedName>
        <fullName evidence="1">Uncharacterized protein</fullName>
    </submittedName>
</protein>
<reference evidence="1 2" key="1">
    <citation type="submission" date="2024-04" db="EMBL/GenBank/DDBJ databases">
        <title>Tritrichomonas musculus Genome.</title>
        <authorList>
            <person name="Alves-Ferreira E."/>
            <person name="Grigg M."/>
            <person name="Lorenzi H."/>
            <person name="Galac M."/>
        </authorList>
    </citation>
    <scope>NUCLEOTIDE SEQUENCE [LARGE SCALE GENOMIC DNA]</scope>
    <source>
        <strain evidence="1 2">EAF2021</strain>
    </source>
</reference>
<keyword evidence="2" id="KW-1185">Reference proteome</keyword>
<evidence type="ECO:0000313" key="2">
    <source>
        <dbReference type="Proteomes" id="UP001470230"/>
    </source>
</evidence>
<organism evidence="1 2">
    <name type="scientific">Tritrichomonas musculus</name>
    <dbReference type="NCBI Taxonomy" id="1915356"/>
    <lineage>
        <taxon>Eukaryota</taxon>
        <taxon>Metamonada</taxon>
        <taxon>Parabasalia</taxon>
        <taxon>Tritrichomonadida</taxon>
        <taxon>Tritrichomonadidae</taxon>
        <taxon>Tritrichomonas</taxon>
    </lineage>
</organism>
<sequence length="78" mass="8897">MHWNGGPQEENRLGQIMLAAKWEIENDPFLTFQDNGGQPDPTSITLVRSTGALNLQHAILTFYYMDPLFELSVKRFAD</sequence>
<accession>A0ABR2KE87</accession>
<dbReference type="EMBL" id="JAPFFF010000005">
    <property type="protein sequence ID" value="KAK8889086.1"/>
    <property type="molecule type" value="Genomic_DNA"/>
</dbReference>